<dbReference type="InterPro" id="IPR027417">
    <property type="entry name" value="P-loop_NTPase"/>
</dbReference>
<evidence type="ECO:0000313" key="1">
    <source>
        <dbReference type="EMBL" id="GFY57605.1"/>
    </source>
</evidence>
<dbReference type="GO" id="GO:0003924">
    <property type="term" value="F:GTPase activity"/>
    <property type="evidence" value="ECO:0007669"/>
    <property type="project" value="InterPro"/>
</dbReference>
<protein>
    <submittedName>
        <fullName evidence="1">Uncharacterized protein</fullName>
    </submittedName>
</protein>
<name>A0A8X6XPQ1_9ARAC</name>
<reference evidence="1" key="1">
    <citation type="submission" date="2020-08" db="EMBL/GenBank/DDBJ databases">
        <title>Multicomponent nature underlies the extraordinary mechanical properties of spider dragline silk.</title>
        <authorList>
            <person name="Kono N."/>
            <person name="Nakamura H."/>
            <person name="Mori M."/>
            <person name="Yoshida Y."/>
            <person name="Ohtoshi R."/>
            <person name="Malay A.D."/>
            <person name="Moran D.A.P."/>
            <person name="Tomita M."/>
            <person name="Numata K."/>
            <person name="Arakawa K."/>
        </authorList>
    </citation>
    <scope>NUCLEOTIDE SEQUENCE</scope>
</reference>
<proteinExistence type="predicted"/>
<dbReference type="Pfam" id="PF00071">
    <property type="entry name" value="Ras"/>
    <property type="match status" value="1"/>
</dbReference>
<dbReference type="AlphaFoldDB" id="A0A8X6XPQ1"/>
<dbReference type="Gene3D" id="3.40.50.300">
    <property type="entry name" value="P-loop containing nucleotide triphosphate hydrolases"/>
    <property type="match status" value="1"/>
</dbReference>
<evidence type="ECO:0000313" key="2">
    <source>
        <dbReference type="Proteomes" id="UP000886998"/>
    </source>
</evidence>
<comment type="caution">
    <text evidence="1">The sequence shown here is derived from an EMBL/GenBank/DDBJ whole genome shotgun (WGS) entry which is preliminary data.</text>
</comment>
<dbReference type="InterPro" id="IPR001806">
    <property type="entry name" value="Small_GTPase"/>
</dbReference>
<organism evidence="1 2">
    <name type="scientific">Trichonephila inaurata madagascariensis</name>
    <dbReference type="NCBI Taxonomy" id="2747483"/>
    <lineage>
        <taxon>Eukaryota</taxon>
        <taxon>Metazoa</taxon>
        <taxon>Ecdysozoa</taxon>
        <taxon>Arthropoda</taxon>
        <taxon>Chelicerata</taxon>
        <taxon>Arachnida</taxon>
        <taxon>Araneae</taxon>
        <taxon>Araneomorphae</taxon>
        <taxon>Entelegynae</taxon>
        <taxon>Araneoidea</taxon>
        <taxon>Nephilidae</taxon>
        <taxon>Trichonephila</taxon>
        <taxon>Trichonephila inaurata</taxon>
    </lineage>
</organism>
<sequence length="87" mass="10046">MLVGLKRDRRFETDREVQLYIIPEEEANEFGADRGYVAYMEASAQHRSGVDEIFEAAVRIAMEHGLCPKSMWRNKGFRLPNDFPVAL</sequence>
<dbReference type="OrthoDB" id="25896at2759"/>
<dbReference type="Proteomes" id="UP000886998">
    <property type="component" value="Unassembled WGS sequence"/>
</dbReference>
<dbReference type="EMBL" id="BMAV01011615">
    <property type="protein sequence ID" value="GFY57605.1"/>
    <property type="molecule type" value="Genomic_DNA"/>
</dbReference>
<dbReference type="SUPFAM" id="SSF52540">
    <property type="entry name" value="P-loop containing nucleoside triphosphate hydrolases"/>
    <property type="match status" value="1"/>
</dbReference>
<accession>A0A8X6XPQ1</accession>
<keyword evidence="2" id="KW-1185">Reference proteome</keyword>
<dbReference type="GO" id="GO:0005525">
    <property type="term" value="F:GTP binding"/>
    <property type="evidence" value="ECO:0007669"/>
    <property type="project" value="InterPro"/>
</dbReference>
<gene>
    <name evidence="1" type="ORF">TNIN_112851</name>
</gene>